<comment type="caution">
    <text evidence="2">The sequence shown here is derived from an EMBL/GenBank/DDBJ whole genome shotgun (WGS) entry which is preliminary data.</text>
</comment>
<protein>
    <submittedName>
        <fullName evidence="2">Rhamnosyltransferase</fullName>
    </submittedName>
</protein>
<dbReference type="EMBL" id="SMCQ01000005">
    <property type="protein sequence ID" value="TCW01029.1"/>
    <property type="molecule type" value="Genomic_DNA"/>
</dbReference>
<keyword evidence="2" id="KW-0808">Transferase</keyword>
<sequence length="324" mass="38397">MIVNEYTTMDRKESKVGMDICVLMSSYNGEKYINEQIDSIFLQDSVDVWLLIRDDGSTDNTVSIIKNRKEYGNRIFLIEGNNVGSTISFYEIMRYAKSYEKKFEYYSFADQDDVWLRNKLYKGISVLERFYSDSPNLYYSNLKVVDEKLNYLYDRFTPGYVTNTKKQIMAEICTLGCTCVFNRMALLEMCKLNNDELEYHDNWILWICSFLGKCYYDEQGYILYRQHGNNTSGTVKKGFGYLRYQIGRLMKINDMKPCYEVKAKLMLKYYSDRLIQEDKEVLYLLANYSKSYHLKMKLFFTNKISSGHIIRDLSRKIRILVNKA</sequence>
<organism evidence="2 3">
    <name type="scientific">Longibaculum muris</name>
    <dbReference type="NCBI Taxonomy" id="1796628"/>
    <lineage>
        <taxon>Bacteria</taxon>
        <taxon>Bacillati</taxon>
        <taxon>Bacillota</taxon>
        <taxon>Erysipelotrichia</taxon>
        <taxon>Erysipelotrichales</taxon>
        <taxon>Coprobacillaceae</taxon>
        <taxon>Longibaculum</taxon>
    </lineage>
</organism>
<dbReference type="GeneID" id="98914953"/>
<dbReference type="Gene3D" id="3.90.550.10">
    <property type="entry name" value="Spore Coat Polysaccharide Biosynthesis Protein SpsA, Chain A"/>
    <property type="match status" value="1"/>
</dbReference>
<dbReference type="InterPro" id="IPR029044">
    <property type="entry name" value="Nucleotide-diphossugar_trans"/>
</dbReference>
<dbReference type="AlphaFoldDB" id="A0A4R3Z6E8"/>
<dbReference type="PANTHER" id="PTHR22916:SF3">
    <property type="entry name" value="UDP-GLCNAC:BETAGAL BETA-1,3-N-ACETYLGLUCOSAMINYLTRANSFERASE-LIKE PROTEIN 1"/>
    <property type="match status" value="1"/>
</dbReference>
<dbReference type="GO" id="GO:0016758">
    <property type="term" value="F:hexosyltransferase activity"/>
    <property type="evidence" value="ECO:0007669"/>
    <property type="project" value="UniProtKB-ARBA"/>
</dbReference>
<keyword evidence="3" id="KW-1185">Reference proteome</keyword>
<evidence type="ECO:0000259" key="1">
    <source>
        <dbReference type="Pfam" id="PF00535"/>
    </source>
</evidence>
<dbReference type="Proteomes" id="UP000295515">
    <property type="component" value="Unassembled WGS sequence"/>
</dbReference>
<reference evidence="2 3" key="1">
    <citation type="submission" date="2019-03" db="EMBL/GenBank/DDBJ databases">
        <title>Genomic Encyclopedia of Type Strains, Phase IV (KMG-IV): sequencing the most valuable type-strain genomes for metagenomic binning, comparative biology and taxonomic classification.</title>
        <authorList>
            <person name="Goeker M."/>
        </authorList>
    </citation>
    <scope>NUCLEOTIDE SEQUENCE [LARGE SCALE GENOMIC DNA]</scope>
    <source>
        <strain evidence="2 3">DSM 29487</strain>
    </source>
</reference>
<proteinExistence type="predicted"/>
<name>A0A4R3Z6E8_9FIRM</name>
<dbReference type="InterPro" id="IPR001173">
    <property type="entry name" value="Glyco_trans_2-like"/>
</dbReference>
<gene>
    <name evidence="2" type="ORF">EDD60_105133</name>
</gene>
<dbReference type="RefSeq" id="WP_165973130.1">
    <property type="nucleotide sequence ID" value="NZ_JANKBF010000008.1"/>
</dbReference>
<evidence type="ECO:0000313" key="2">
    <source>
        <dbReference type="EMBL" id="TCW01029.1"/>
    </source>
</evidence>
<accession>A0A4R3Z6E8</accession>
<evidence type="ECO:0000313" key="3">
    <source>
        <dbReference type="Proteomes" id="UP000295515"/>
    </source>
</evidence>
<feature type="domain" description="Glycosyltransferase 2-like" evidence="1">
    <location>
        <begin position="21"/>
        <end position="186"/>
    </location>
</feature>
<dbReference type="Pfam" id="PF00535">
    <property type="entry name" value="Glycos_transf_2"/>
    <property type="match status" value="1"/>
</dbReference>
<dbReference type="PANTHER" id="PTHR22916">
    <property type="entry name" value="GLYCOSYLTRANSFERASE"/>
    <property type="match status" value="1"/>
</dbReference>
<dbReference type="SUPFAM" id="SSF53448">
    <property type="entry name" value="Nucleotide-diphospho-sugar transferases"/>
    <property type="match status" value="1"/>
</dbReference>